<evidence type="ECO:0000313" key="2">
    <source>
        <dbReference type="EMBL" id="KAL3391818.1"/>
    </source>
</evidence>
<keyword evidence="3" id="KW-1185">Reference proteome</keyword>
<comment type="caution">
    <text evidence="2">The sequence shown here is derived from an EMBL/GenBank/DDBJ whole genome shotgun (WGS) entry which is preliminary data.</text>
</comment>
<reference evidence="2 3" key="1">
    <citation type="journal article" date="2024" name="bioRxiv">
        <title>A reference genome for Trichogramma kaykai: A tiny desert-dwelling parasitoid wasp with competing sex-ratio distorters.</title>
        <authorList>
            <person name="Culotta J."/>
            <person name="Lindsey A.R."/>
        </authorList>
    </citation>
    <scope>NUCLEOTIDE SEQUENCE [LARGE SCALE GENOMIC DNA]</scope>
    <source>
        <strain evidence="2 3">KSX58</strain>
    </source>
</reference>
<dbReference type="Proteomes" id="UP001627154">
    <property type="component" value="Unassembled WGS sequence"/>
</dbReference>
<feature type="compositionally biased region" description="Basic and acidic residues" evidence="1">
    <location>
        <begin position="15"/>
        <end position="28"/>
    </location>
</feature>
<gene>
    <name evidence="2" type="ORF">TKK_013717</name>
</gene>
<protein>
    <submittedName>
        <fullName evidence="2">Uncharacterized protein</fullName>
    </submittedName>
</protein>
<name>A0ABD2WFZ6_9HYME</name>
<evidence type="ECO:0000313" key="3">
    <source>
        <dbReference type="Proteomes" id="UP001627154"/>
    </source>
</evidence>
<feature type="region of interest" description="Disordered" evidence="1">
    <location>
        <begin position="15"/>
        <end position="44"/>
    </location>
</feature>
<proteinExistence type="predicted"/>
<evidence type="ECO:0000256" key="1">
    <source>
        <dbReference type="SAM" id="MobiDB-lite"/>
    </source>
</evidence>
<organism evidence="2 3">
    <name type="scientific">Trichogramma kaykai</name>
    <dbReference type="NCBI Taxonomy" id="54128"/>
    <lineage>
        <taxon>Eukaryota</taxon>
        <taxon>Metazoa</taxon>
        <taxon>Ecdysozoa</taxon>
        <taxon>Arthropoda</taxon>
        <taxon>Hexapoda</taxon>
        <taxon>Insecta</taxon>
        <taxon>Pterygota</taxon>
        <taxon>Neoptera</taxon>
        <taxon>Endopterygota</taxon>
        <taxon>Hymenoptera</taxon>
        <taxon>Apocrita</taxon>
        <taxon>Proctotrupomorpha</taxon>
        <taxon>Chalcidoidea</taxon>
        <taxon>Trichogrammatidae</taxon>
        <taxon>Trichogramma</taxon>
    </lineage>
</organism>
<sequence length="176" mass="19557">MFGREIEIKIFSRREEKDDSHPIMDKSPKIARRASTRTPNRPIVKDITESETLSDGSPDHCYISWSDKTQKEITKSQSVVPHIPLAKLGDISFLLQRNKLIKGLSLPDFLPSSRQSSSAHDGYLIAGQRFCGLAAASYVCKCTVVVINCVKKVGLHSSLPGRRNDKKISCSKSQVT</sequence>
<dbReference type="EMBL" id="JBJJXI010000108">
    <property type="protein sequence ID" value="KAL3391818.1"/>
    <property type="molecule type" value="Genomic_DNA"/>
</dbReference>
<accession>A0ABD2WFZ6</accession>
<dbReference type="AlphaFoldDB" id="A0ABD2WFZ6"/>